<evidence type="ECO:0000256" key="3">
    <source>
        <dbReference type="ARBA" id="ARBA00022723"/>
    </source>
</evidence>
<dbReference type="Gene3D" id="2.60.120.330">
    <property type="entry name" value="B-lactam Antibiotic, Isopenicillin N Synthase, Chain"/>
    <property type="match status" value="1"/>
</dbReference>
<dbReference type="Proteomes" id="UP000796880">
    <property type="component" value="Unassembled WGS sequence"/>
</dbReference>
<dbReference type="PANTHER" id="PTHR10209">
    <property type="entry name" value="OXIDOREDUCTASE, 2OG-FE II OXYGENASE FAMILY PROTEIN"/>
    <property type="match status" value="1"/>
</dbReference>
<dbReference type="PANTHER" id="PTHR10209:SF714">
    <property type="entry name" value="1-AMINOCYCLOPROPANE-1-CARBOXYLATE OXIDASE HOMOLOG 11-RELATED"/>
    <property type="match status" value="1"/>
</dbReference>
<evidence type="ECO:0000256" key="6">
    <source>
        <dbReference type="RuleBase" id="RU003682"/>
    </source>
</evidence>
<evidence type="ECO:0000256" key="1">
    <source>
        <dbReference type="ARBA" id="ARBA00001962"/>
    </source>
</evidence>
<dbReference type="InterPro" id="IPR026992">
    <property type="entry name" value="DIOX_N"/>
</dbReference>
<dbReference type="AlphaFoldDB" id="A0A8K0DKP2"/>
<keyword evidence="5 6" id="KW-0408">Iron</keyword>
<dbReference type="EMBL" id="VOIH02000011">
    <property type="protein sequence ID" value="KAF3432770.1"/>
    <property type="molecule type" value="Genomic_DNA"/>
</dbReference>
<evidence type="ECO:0000256" key="5">
    <source>
        <dbReference type="ARBA" id="ARBA00023004"/>
    </source>
</evidence>
<keyword evidence="3 6" id="KW-0479">Metal-binding</keyword>
<dbReference type="Pfam" id="PF03171">
    <property type="entry name" value="2OG-FeII_Oxy"/>
    <property type="match status" value="1"/>
</dbReference>
<reference evidence="8" key="1">
    <citation type="submission" date="2020-03" db="EMBL/GenBank/DDBJ databases">
        <title>A high-quality chromosome-level genome assembly of a woody plant with both climbing and erect habits, Rhamnella rubrinervis.</title>
        <authorList>
            <person name="Lu Z."/>
            <person name="Yang Y."/>
            <person name="Zhu X."/>
            <person name="Sun Y."/>
        </authorList>
    </citation>
    <scope>NUCLEOTIDE SEQUENCE</scope>
    <source>
        <strain evidence="8">BYM</strain>
        <tissue evidence="8">Leaf</tissue>
    </source>
</reference>
<evidence type="ECO:0000313" key="9">
    <source>
        <dbReference type="Proteomes" id="UP000796880"/>
    </source>
</evidence>
<dbReference type="GO" id="GO:0051213">
    <property type="term" value="F:dioxygenase activity"/>
    <property type="evidence" value="ECO:0007669"/>
    <property type="project" value="UniProtKB-ARBA"/>
</dbReference>
<keyword evidence="9" id="KW-1185">Reference proteome</keyword>
<keyword evidence="4 6" id="KW-0560">Oxidoreductase</keyword>
<sequence>MEEAVLCERQKEVKQLEETKAGVKGLVDSGVAKLPTIFVHSLHTNSAKDDNSCHGINQPQVPVIDLRGLADHDETMNENVPRKEMVKELKEAAEKWGVFQIINHGVPFDVLDDMLEGVRRFHEQPQELKKDWYSRDHTRKVAFYTNVQLTAHIPVDWRDTLRCGNLQKPDHDESIPHVCRREIGYYSKHMLRLRELMSELLSEALGLDSDHMTRLGCLNSMNLLCHYYPVCPQPHLTMGTVEHADSSFITMLLQDKIGGLQVLHDDHNEWVDVKPVRGALLVIIGDFMQLISNDKMKSVKHRVLATKGDRARVSIACFFNSDDKLKPYGPIKEIVTENDPPRYKQTTYLEYLAHYYRVFGFSPLPHFKTNII</sequence>
<dbReference type="FunFam" id="2.60.120.330:FF:000005">
    <property type="entry name" value="1-aminocyclopropane-1-carboxylate oxidase homolog 1"/>
    <property type="match status" value="1"/>
</dbReference>
<comment type="similarity">
    <text evidence="2 6">Belongs to the iron/ascorbate-dependent oxidoreductase family.</text>
</comment>
<dbReference type="Pfam" id="PF14226">
    <property type="entry name" value="DIOX_N"/>
    <property type="match status" value="1"/>
</dbReference>
<evidence type="ECO:0000256" key="4">
    <source>
        <dbReference type="ARBA" id="ARBA00023002"/>
    </source>
</evidence>
<dbReference type="SUPFAM" id="SSF51197">
    <property type="entry name" value="Clavaminate synthase-like"/>
    <property type="match status" value="1"/>
</dbReference>
<name>A0A8K0DKP2_9ROSA</name>
<evidence type="ECO:0000259" key="7">
    <source>
        <dbReference type="PROSITE" id="PS51471"/>
    </source>
</evidence>
<organism evidence="8 9">
    <name type="scientific">Rhamnella rubrinervis</name>
    <dbReference type="NCBI Taxonomy" id="2594499"/>
    <lineage>
        <taxon>Eukaryota</taxon>
        <taxon>Viridiplantae</taxon>
        <taxon>Streptophyta</taxon>
        <taxon>Embryophyta</taxon>
        <taxon>Tracheophyta</taxon>
        <taxon>Spermatophyta</taxon>
        <taxon>Magnoliopsida</taxon>
        <taxon>eudicotyledons</taxon>
        <taxon>Gunneridae</taxon>
        <taxon>Pentapetalae</taxon>
        <taxon>rosids</taxon>
        <taxon>fabids</taxon>
        <taxon>Rosales</taxon>
        <taxon>Rhamnaceae</taxon>
        <taxon>rhamnoid group</taxon>
        <taxon>Rhamneae</taxon>
        <taxon>Rhamnella</taxon>
    </lineage>
</organism>
<dbReference type="InterPro" id="IPR027443">
    <property type="entry name" value="IPNS-like_sf"/>
</dbReference>
<dbReference type="InterPro" id="IPR044861">
    <property type="entry name" value="IPNS-like_FE2OG_OXY"/>
</dbReference>
<evidence type="ECO:0000256" key="2">
    <source>
        <dbReference type="ARBA" id="ARBA00008056"/>
    </source>
</evidence>
<evidence type="ECO:0000313" key="8">
    <source>
        <dbReference type="EMBL" id="KAF3432770.1"/>
    </source>
</evidence>
<dbReference type="GO" id="GO:0046872">
    <property type="term" value="F:metal ion binding"/>
    <property type="evidence" value="ECO:0007669"/>
    <property type="project" value="UniProtKB-KW"/>
</dbReference>
<protein>
    <recommendedName>
        <fullName evidence="7">Fe2OG dioxygenase domain-containing protein</fullName>
    </recommendedName>
</protein>
<comment type="caution">
    <text evidence="8">The sequence shown here is derived from an EMBL/GenBank/DDBJ whole genome shotgun (WGS) entry which is preliminary data.</text>
</comment>
<dbReference type="PROSITE" id="PS51471">
    <property type="entry name" value="FE2OG_OXY"/>
    <property type="match status" value="1"/>
</dbReference>
<gene>
    <name evidence="8" type="ORF">FNV43_RR23872</name>
</gene>
<proteinExistence type="inferred from homology"/>
<dbReference type="OrthoDB" id="288590at2759"/>
<accession>A0A8K0DKP2</accession>
<dbReference type="InterPro" id="IPR005123">
    <property type="entry name" value="Oxoglu/Fe-dep_dioxygenase_dom"/>
</dbReference>
<feature type="domain" description="Fe2OG dioxygenase" evidence="7">
    <location>
        <begin position="217"/>
        <end position="321"/>
    </location>
</feature>
<comment type="cofactor">
    <cofactor evidence="1">
        <name>Fe cation</name>
        <dbReference type="ChEBI" id="CHEBI:24875"/>
    </cofactor>
</comment>